<evidence type="ECO:0000313" key="2">
    <source>
        <dbReference type="EMBL" id="CDW26333.1"/>
    </source>
</evidence>
<dbReference type="AlphaFoldDB" id="A0A0K2TJV5"/>
<name>A0A0K2TJV5_LEPSM</name>
<sequence>NCSNFAVEYLFWALLTSTDYWRRPGFSRDSKGNSLEALNRPSEVAN</sequence>
<protein>
    <submittedName>
        <fullName evidence="2">Uncharacterized protein</fullName>
    </submittedName>
</protein>
<reference evidence="2" key="1">
    <citation type="submission" date="2014-05" db="EMBL/GenBank/DDBJ databases">
        <authorList>
            <person name="Chronopoulou M."/>
        </authorList>
    </citation>
    <scope>NUCLEOTIDE SEQUENCE</scope>
    <source>
        <tissue evidence="2">Whole organism</tissue>
    </source>
</reference>
<feature type="non-terminal residue" evidence="2">
    <location>
        <position position="1"/>
    </location>
</feature>
<evidence type="ECO:0000256" key="1">
    <source>
        <dbReference type="SAM" id="MobiDB-lite"/>
    </source>
</evidence>
<organism evidence="2">
    <name type="scientific">Lepeophtheirus salmonis</name>
    <name type="common">Salmon louse</name>
    <name type="synonym">Caligus salmonis</name>
    <dbReference type="NCBI Taxonomy" id="72036"/>
    <lineage>
        <taxon>Eukaryota</taxon>
        <taxon>Metazoa</taxon>
        <taxon>Ecdysozoa</taxon>
        <taxon>Arthropoda</taxon>
        <taxon>Crustacea</taxon>
        <taxon>Multicrustacea</taxon>
        <taxon>Hexanauplia</taxon>
        <taxon>Copepoda</taxon>
        <taxon>Siphonostomatoida</taxon>
        <taxon>Caligidae</taxon>
        <taxon>Lepeophtheirus</taxon>
    </lineage>
</organism>
<feature type="region of interest" description="Disordered" evidence="1">
    <location>
        <begin position="27"/>
        <end position="46"/>
    </location>
</feature>
<dbReference type="EMBL" id="HACA01008972">
    <property type="protein sequence ID" value="CDW26333.1"/>
    <property type="molecule type" value="Transcribed_RNA"/>
</dbReference>
<proteinExistence type="predicted"/>
<accession>A0A0K2TJV5</accession>